<accession>A0ABW2CIG0</accession>
<evidence type="ECO:0000313" key="2">
    <source>
        <dbReference type="EMBL" id="MFC6881539.1"/>
    </source>
</evidence>
<feature type="compositionally biased region" description="Low complexity" evidence="1">
    <location>
        <begin position="102"/>
        <end position="117"/>
    </location>
</feature>
<dbReference type="RefSeq" id="WP_160822941.1">
    <property type="nucleotide sequence ID" value="NZ_JBHSXE010000001.1"/>
</dbReference>
<evidence type="ECO:0000256" key="1">
    <source>
        <dbReference type="SAM" id="MobiDB-lite"/>
    </source>
</evidence>
<keyword evidence="3" id="KW-1185">Reference proteome</keyword>
<gene>
    <name evidence="2" type="ORF">ACFQKB_17395</name>
</gene>
<feature type="region of interest" description="Disordered" evidence="1">
    <location>
        <begin position="218"/>
        <end position="259"/>
    </location>
</feature>
<name>A0ABW2CIG0_9ACTN</name>
<feature type="compositionally biased region" description="Low complexity" evidence="1">
    <location>
        <begin position="249"/>
        <end position="258"/>
    </location>
</feature>
<dbReference type="EMBL" id="JBHSXS010000008">
    <property type="protein sequence ID" value="MFC6881539.1"/>
    <property type="molecule type" value="Genomic_DNA"/>
</dbReference>
<organism evidence="2 3">
    <name type="scientific">Actinomadura yumaensis</name>
    <dbReference type="NCBI Taxonomy" id="111807"/>
    <lineage>
        <taxon>Bacteria</taxon>
        <taxon>Bacillati</taxon>
        <taxon>Actinomycetota</taxon>
        <taxon>Actinomycetes</taxon>
        <taxon>Streptosporangiales</taxon>
        <taxon>Thermomonosporaceae</taxon>
        <taxon>Actinomadura</taxon>
    </lineage>
</organism>
<protein>
    <submittedName>
        <fullName evidence="2">Uncharacterized protein</fullName>
    </submittedName>
</protein>
<dbReference type="Proteomes" id="UP001596380">
    <property type="component" value="Unassembled WGS sequence"/>
</dbReference>
<proteinExistence type="predicted"/>
<comment type="caution">
    <text evidence="2">The sequence shown here is derived from an EMBL/GenBank/DDBJ whole genome shotgun (WGS) entry which is preliminary data.</text>
</comment>
<reference evidence="3" key="1">
    <citation type="journal article" date="2019" name="Int. J. Syst. Evol. Microbiol.">
        <title>The Global Catalogue of Microorganisms (GCM) 10K type strain sequencing project: providing services to taxonomists for standard genome sequencing and annotation.</title>
        <authorList>
            <consortium name="The Broad Institute Genomics Platform"/>
            <consortium name="The Broad Institute Genome Sequencing Center for Infectious Disease"/>
            <person name="Wu L."/>
            <person name="Ma J."/>
        </authorList>
    </citation>
    <scope>NUCLEOTIDE SEQUENCE [LARGE SCALE GENOMIC DNA]</scope>
    <source>
        <strain evidence="3">JCM 3369</strain>
    </source>
</reference>
<feature type="region of interest" description="Disordered" evidence="1">
    <location>
        <begin position="95"/>
        <end position="129"/>
    </location>
</feature>
<sequence>MNELLRRLLTAHAENGVEGLRQVLAGFTDDLPRDLDGARNAAVAAFRELEAKNTLSGDDVTRMEVLADVGEAIAEQINTQRDQGERVQELAARLGTGPTDGEQTTTPATEQTPPQVEGTAPAGTDSPQGGEVLEGELVTVSAARPPAGRAPMINLGAMANSTIPQSQIGADTAITYAVSVAADIPGIIPGTEFAGLQDLGDALVKRVTALARMSAGDGSVRAGSRRCTATRPRSSPPIPRRLRRDRAGGQRAASAGRVAGRGGKLHVVRRIRGAV</sequence>
<evidence type="ECO:0000313" key="3">
    <source>
        <dbReference type="Proteomes" id="UP001596380"/>
    </source>
</evidence>